<keyword evidence="3 5" id="KW-0697">Rotamase</keyword>
<protein>
    <recommendedName>
        <fullName evidence="2 5">peptidylprolyl isomerase</fullName>
        <ecNumber evidence="2 5">5.2.1.8</ecNumber>
    </recommendedName>
</protein>
<feature type="signal peptide" evidence="6">
    <location>
        <begin position="1"/>
        <end position="37"/>
    </location>
</feature>
<evidence type="ECO:0000256" key="1">
    <source>
        <dbReference type="ARBA" id="ARBA00000971"/>
    </source>
</evidence>
<comment type="catalytic activity">
    <reaction evidence="1 5">
        <text>[protein]-peptidylproline (omega=180) = [protein]-peptidylproline (omega=0)</text>
        <dbReference type="Rhea" id="RHEA:16237"/>
        <dbReference type="Rhea" id="RHEA-COMP:10747"/>
        <dbReference type="Rhea" id="RHEA-COMP:10748"/>
        <dbReference type="ChEBI" id="CHEBI:83833"/>
        <dbReference type="ChEBI" id="CHEBI:83834"/>
        <dbReference type="EC" id="5.2.1.8"/>
    </reaction>
</comment>
<organism evidence="8 9">
    <name type="scientific">Stephanodiscus triporus</name>
    <dbReference type="NCBI Taxonomy" id="2934178"/>
    <lineage>
        <taxon>Eukaryota</taxon>
        <taxon>Sar</taxon>
        <taxon>Stramenopiles</taxon>
        <taxon>Ochrophyta</taxon>
        <taxon>Bacillariophyta</taxon>
        <taxon>Coscinodiscophyceae</taxon>
        <taxon>Thalassiosirophycidae</taxon>
        <taxon>Stephanodiscales</taxon>
        <taxon>Stephanodiscaceae</taxon>
        <taxon>Stephanodiscus</taxon>
    </lineage>
</organism>
<evidence type="ECO:0000313" key="8">
    <source>
        <dbReference type="EMBL" id="KAL3779591.1"/>
    </source>
</evidence>
<dbReference type="SUPFAM" id="SSF54534">
    <property type="entry name" value="FKBP-like"/>
    <property type="match status" value="1"/>
</dbReference>
<gene>
    <name evidence="8" type="ORF">ACHAW5_005424</name>
</gene>
<dbReference type="EMBL" id="JALLAZ020001155">
    <property type="protein sequence ID" value="KAL3779591.1"/>
    <property type="molecule type" value="Genomic_DNA"/>
</dbReference>
<dbReference type="PROSITE" id="PS50059">
    <property type="entry name" value="FKBP_PPIASE"/>
    <property type="match status" value="1"/>
</dbReference>
<dbReference type="Proteomes" id="UP001530315">
    <property type="component" value="Unassembled WGS sequence"/>
</dbReference>
<comment type="caution">
    <text evidence="8">The sequence shown here is derived from an EMBL/GenBank/DDBJ whole genome shotgun (WGS) entry which is preliminary data.</text>
</comment>
<evidence type="ECO:0000313" key="9">
    <source>
        <dbReference type="Proteomes" id="UP001530315"/>
    </source>
</evidence>
<feature type="chain" id="PRO_5044839792" description="peptidylprolyl isomerase" evidence="6">
    <location>
        <begin position="38"/>
        <end position="287"/>
    </location>
</feature>
<dbReference type="PANTHER" id="PTHR43811:SF26">
    <property type="entry name" value="PEPTIDYL-PROLYL CIS-TRANS ISOMERASE FKBP16-1, CHLOROPLASTIC"/>
    <property type="match status" value="1"/>
</dbReference>
<proteinExistence type="predicted"/>
<name>A0ABD3NW34_9STRA</name>
<keyword evidence="4 5" id="KW-0413">Isomerase</keyword>
<sequence>MLLSSNERASPTVSSALLPSLLLLLLSIVITSPSVGALLSPSTKRLPPSRPISLAMDMARRADDRIIAATTTTTTAIDRREALEGIFVRDILVGVVGGGAVVASPRPADALVEGSKPPTAAVPRKALGEEYRQGTAALGDSMEMESLPREAYKKLPSGVIYADISVGGGGVVTEGSRVNVQWVLRRSNGYFVDSSAVSDSVPFIFEVGDPGGAIRGLDEGIRGMRAGGSRRILVPPSLAYVDGVDDGKPGPIPAGFGPRQQMRRVMKVRRDVPGEYIFLEVKVTKVR</sequence>
<evidence type="ECO:0000259" key="7">
    <source>
        <dbReference type="PROSITE" id="PS50059"/>
    </source>
</evidence>
<evidence type="ECO:0000256" key="2">
    <source>
        <dbReference type="ARBA" id="ARBA00013194"/>
    </source>
</evidence>
<dbReference type="AlphaFoldDB" id="A0ABD3NW34"/>
<dbReference type="PANTHER" id="PTHR43811">
    <property type="entry name" value="FKBP-TYPE PEPTIDYL-PROLYL CIS-TRANS ISOMERASE FKPA"/>
    <property type="match status" value="1"/>
</dbReference>
<accession>A0ABD3NW34</accession>
<dbReference type="Pfam" id="PF00254">
    <property type="entry name" value="FKBP_C"/>
    <property type="match status" value="1"/>
</dbReference>
<feature type="domain" description="PPIase FKBP-type" evidence="7">
    <location>
        <begin position="175"/>
        <end position="253"/>
    </location>
</feature>
<evidence type="ECO:0000256" key="6">
    <source>
        <dbReference type="SAM" id="SignalP"/>
    </source>
</evidence>
<keyword evidence="6" id="KW-0732">Signal</keyword>
<dbReference type="EC" id="5.2.1.8" evidence="2 5"/>
<dbReference type="Gene3D" id="3.10.50.40">
    <property type="match status" value="1"/>
</dbReference>
<dbReference type="InterPro" id="IPR001179">
    <property type="entry name" value="PPIase_FKBP_dom"/>
</dbReference>
<dbReference type="InterPro" id="IPR046357">
    <property type="entry name" value="PPIase_dom_sf"/>
</dbReference>
<dbReference type="GO" id="GO:0003755">
    <property type="term" value="F:peptidyl-prolyl cis-trans isomerase activity"/>
    <property type="evidence" value="ECO:0007669"/>
    <property type="project" value="UniProtKB-KW"/>
</dbReference>
<keyword evidence="9" id="KW-1185">Reference proteome</keyword>
<evidence type="ECO:0000256" key="3">
    <source>
        <dbReference type="ARBA" id="ARBA00023110"/>
    </source>
</evidence>
<evidence type="ECO:0000256" key="4">
    <source>
        <dbReference type="ARBA" id="ARBA00023235"/>
    </source>
</evidence>
<reference evidence="8 9" key="1">
    <citation type="submission" date="2024-10" db="EMBL/GenBank/DDBJ databases">
        <title>Updated reference genomes for cyclostephanoid diatoms.</title>
        <authorList>
            <person name="Roberts W.R."/>
            <person name="Alverson A.J."/>
        </authorList>
    </citation>
    <scope>NUCLEOTIDE SEQUENCE [LARGE SCALE GENOMIC DNA]</scope>
    <source>
        <strain evidence="8 9">AJA276-08</strain>
    </source>
</reference>
<evidence type="ECO:0000256" key="5">
    <source>
        <dbReference type="PROSITE-ProRule" id="PRU00277"/>
    </source>
</evidence>